<accession>A0A939DM11</accession>
<dbReference type="RefSeq" id="WP_206572385.1">
    <property type="nucleotide sequence ID" value="NZ_JAFKCV010000002.1"/>
</dbReference>
<organism evidence="2 3">
    <name type="scientific">Bowmanella dokdonensis</name>
    <dbReference type="NCBI Taxonomy" id="751969"/>
    <lineage>
        <taxon>Bacteria</taxon>
        <taxon>Pseudomonadati</taxon>
        <taxon>Pseudomonadota</taxon>
        <taxon>Gammaproteobacteria</taxon>
        <taxon>Alteromonadales</taxon>
        <taxon>Alteromonadaceae</taxon>
        <taxon>Bowmanella</taxon>
    </lineage>
</organism>
<evidence type="ECO:0000313" key="3">
    <source>
        <dbReference type="Proteomes" id="UP000664654"/>
    </source>
</evidence>
<feature type="domain" description="Hemerythrin-like" evidence="1">
    <location>
        <begin position="20"/>
        <end position="125"/>
    </location>
</feature>
<dbReference type="Proteomes" id="UP000664654">
    <property type="component" value="Unassembled WGS sequence"/>
</dbReference>
<dbReference type="EMBL" id="JAFKCV010000002">
    <property type="protein sequence ID" value="MBN7824261.1"/>
    <property type="molecule type" value="Genomic_DNA"/>
</dbReference>
<evidence type="ECO:0000259" key="1">
    <source>
        <dbReference type="Pfam" id="PF01814"/>
    </source>
</evidence>
<proteinExistence type="predicted"/>
<keyword evidence="3" id="KW-1185">Reference proteome</keyword>
<comment type="caution">
    <text evidence="2">The sequence shown here is derived from an EMBL/GenBank/DDBJ whole genome shotgun (WGS) entry which is preliminary data.</text>
</comment>
<dbReference type="Gene3D" id="1.20.120.520">
    <property type="entry name" value="nmb1532 protein domain like"/>
    <property type="match status" value="1"/>
</dbReference>
<dbReference type="AlphaFoldDB" id="A0A939DM11"/>
<reference evidence="2" key="1">
    <citation type="submission" date="2021-03" db="EMBL/GenBank/DDBJ databases">
        <title>novel species isolated from a fishpond in China.</title>
        <authorList>
            <person name="Lu H."/>
            <person name="Cai Z."/>
        </authorList>
    </citation>
    <scope>NUCLEOTIDE SEQUENCE</scope>
    <source>
        <strain evidence="2">JCM 30855</strain>
    </source>
</reference>
<sequence length="143" mass="16924">MKQFFTQYLSANQQRLELLFSAFRKHRHKDPQYAGQLFEQFKRGLDRHLGWESQLLMPALANYGGQQLAQSLQQADEEHQKIRSLVADLSLALQLKQDVPDIEQQLEYRLTDHFENDEFTLYPLCDRYFDAETTLNILRAMDD</sequence>
<dbReference type="InterPro" id="IPR012312">
    <property type="entry name" value="Hemerythrin-like"/>
</dbReference>
<protein>
    <submittedName>
        <fullName evidence="2">Hemerythrin domain-containing protein</fullName>
    </submittedName>
</protein>
<gene>
    <name evidence="2" type="ORF">J0A66_03375</name>
</gene>
<dbReference type="Pfam" id="PF01814">
    <property type="entry name" value="Hemerythrin"/>
    <property type="match status" value="1"/>
</dbReference>
<name>A0A939DM11_9ALTE</name>
<evidence type="ECO:0000313" key="2">
    <source>
        <dbReference type="EMBL" id="MBN7824261.1"/>
    </source>
</evidence>